<comment type="caution">
    <text evidence="2">The sequence shown here is derived from an EMBL/GenBank/DDBJ whole genome shotgun (WGS) entry which is preliminary data.</text>
</comment>
<dbReference type="EMBL" id="MHRT01000001">
    <property type="protein sequence ID" value="OHA29823.1"/>
    <property type="molecule type" value="Genomic_DNA"/>
</dbReference>
<dbReference type="Proteomes" id="UP000178089">
    <property type="component" value="Unassembled WGS sequence"/>
</dbReference>
<dbReference type="AlphaFoldDB" id="A0A1G2N1B5"/>
<reference evidence="2 3" key="1">
    <citation type="journal article" date="2016" name="Nat. Commun.">
        <title>Thousands of microbial genomes shed light on interconnected biogeochemical processes in an aquifer system.</title>
        <authorList>
            <person name="Anantharaman K."/>
            <person name="Brown C.T."/>
            <person name="Hug L.A."/>
            <person name="Sharon I."/>
            <person name="Castelle C.J."/>
            <person name="Probst A.J."/>
            <person name="Thomas B.C."/>
            <person name="Singh A."/>
            <person name="Wilkins M.J."/>
            <person name="Karaoz U."/>
            <person name="Brodie E.L."/>
            <person name="Williams K.H."/>
            <person name="Hubbard S.S."/>
            <person name="Banfield J.F."/>
        </authorList>
    </citation>
    <scope>NUCLEOTIDE SEQUENCE [LARGE SCALE GENOMIC DNA]</scope>
</reference>
<dbReference type="STRING" id="1802315.A3F51_03825"/>
<evidence type="ECO:0000256" key="1">
    <source>
        <dbReference type="SAM" id="SignalP"/>
    </source>
</evidence>
<evidence type="ECO:0000313" key="3">
    <source>
        <dbReference type="Proteomes" id="UP000178089"/>
    </source>
</evidence>
<name>A0A1G2N1B5_9BACT</name>
<proteinExistence type="predicted"/>
<keyword evidence="1" id="KW-0732">Signal</keyword>
<gene>
    <name evidence="2" type="ORF">A3F51_03825</name>
</gene>
<organism evidence="2 3">
    <name type="scientific">Candidatus Taylorbacteria bacterium RIFCSPHIGHO2_12_FULL_45_16</name>
    <dbReference type="NCBI Taxonomy" id="1802315"/>
    <lineage>
        <taxon>Bacteria</taxon>
        <taxon>Candidatus Tayloriibacteriota</taxon>
    </lineage>
</organism>
<evidence type="ECO:0000313" key="2">
    <source>
        <dbReference type="EMBL" id="OHA29823.1"/>
    </source>
</evidence>
<sequence length="349" mass="35842">MKSKIIASTLLVIGFLAGASALSALADWTAAPAGGPPGCPSTVEGCNAPINVGTTEQRKSGPLVVNFNSIGDIGLTVLGKLKIIDAGAVAGTNNGKVLTSDANGVGTWQTPSGGTEGNNISSGPGVAKAWITWSNRSILASYNILSASIENSGYDLRVTFVTPMTSGYIVICNTTLNNTTGTEAQTFAWSRTNTSFIVRNSFASGADPIHNGNVDCVVFADANPNRVISFSNGSTYPYNTLSSSGNSITSAIETSANIGGAASNAMTLDTAKTYRVTYTYTPSSGSSPSIRFVSTANGRSTIQGLNSTALSGTNSVTFTPTSSNGYLEISVGNGVSTSFNMSNVILQEW</sequence>
<protein>
    <submittedName>
        <fullName evidence="2">Uncharacterized protein</fullName>
    </submittedName>
</protein>
<feature type="chain" id="PRO_5009583735" evidence="1">
    <location>
        <begin position="27"/>
        <end position="349"/>
    </location>
</feature>
<accession>A0A1G2N1B5</accession>
<feature type="signal peptide" evidence="1">
    <location>
        <begin position="1"/>
        <end position="26"/>
    </location>
</feature>